<feature type="compositionally biased region" description="Polar residues" evidence="1">
    <location>
        <begin position="27"/>
        <end position="46"/>
    </location>
</feature>
<evidence type="ECO:0000313" key="3">
    <source>
        <dbReference type="Proteomes" id="UP001221898"/>
    </source>
</evidence>
<sequence length="170" mass="18420">MATRHSPEHGHQASHTSHKQVFRRITFSVTGETQDPSTYDSSKSSTDPALAPPLPDDNNERTSPEGSVGDTEDRENDSRQLPDVALTGKSHSVCEQLHHAAPRWLPTRTASPTGLEGRGQGLSRKMSLSSYSTISAVDLREPCGDPPSLTHIGGCRTTSCTTLPRREAHL</sequence>
<dbReference type="EMBL" id="JAINUG010000588">
    <property type="protein sequence ID" value="KAJ8366467.1"/>
    <property type="molecule type" value="Genomic_DNA"/>
</dbReference>
<feature type="region of interest" description="Disordered" evidence="1">
    <location>
        <begin position="1"/>
        <end position="123"/>
    </location>
</feature>
<name>A0AAD7R5K9_9TELE</name>
<organism evidence="2 3">
    <name type="scientific">Aldrovandia affinis</name>
    <dbReference type="NCBI Taxonomy" id="143900"/>
    <lineage>
        <taxon>Eukaryota</taxon>
        <taxon>Metazoa</taxon>
        <taxon>Chordata</taxon>
        <taxon>Craniata</taxon>
        <taxon>Vertebrata</taxon>
        <taxon>Euteleostomi</taxon>
        <taxon>Actinopterygii</taxon>
        <taxon>Neopterygii</taxon>
        <taxon>Teleostei</taxon>
        <taxon>Notacanthiformes</taxon>
        <taxon>Halosauridae</taxon>
        <taxon>Aldrovandia</taxon>
    </lineage>
</organism>
<keyword evidence="3" id="KW-1185">Reference proteome</keyword>
<gene>
    <name evidence="2" type="ORF">AAFF_G00353670</name>
</gene>
<protein>
    <submittedName>
        <fullName evidence="2">Uncharacterized protein</fullName>
    </submittedName>
</protein>
<reference evidence="2" key="1">
    <citation type="journal article" date="2023" name="Science">
        <title>Genome structures resolve the early diversification of teleost fishes.</title>
        <authorList>
            <person name="Parey E."/>
            <person name="Louis A."/>
            <person name="Montfort J."/>
            <person name="Bouchez O."/>
            <person name="Roques C."/>
            <person name="Iampietro C."/>
            <person name="Lluch J."/>
            <person name="Castinel A."/>
            <person name="Donnadieu C."/>
            <person name="Desvignes T."/>
            <person name="Floi Bucao C."/>
            <person name="Jouanno E."/>
            <person name="Wen M."/>
            <person name="Mejri S."/>
            <person name="Dirks R."/>
            <person name="Jansen H."/>
            <person name="Henkel C."/>
            <person name="Chen W.J."/>
            <person name="Zahm M."/>
            <person name="Cabau C."/>
            <person name="Klopp C."/>
            <person name="Thompson A.W."/>
            <person name="Robinson-Rechavi M."/>
            <person name="Braasch I."/>
            <person name="Lecointre G."/>
            <person name="Bobe J."/>
            <person name="Postlethwait J.H."/>
            <person name="Berthelot C."/>
            <person name="Roest Crollius H."/>
            <person name="Guiguen Y."/>
        </authorList>
    </citation>
    <scope>NUCLEOTIDE SEQUENCE</scope>
    <source>
        <strain evidence="2">NC1722</strain>
    </source>
</reference>
<evidence type="ECO:0000256" key="1">
    <source>
        <dbReference type="SAM" id="MobiDB-lite"/>
    </source>
</evidence>
<comment type="caution">
    <text evidence="2">The sequence shown here is derived from an EMBL/GenBank/DDBJ whole genome shotgun (WGS) entry which is preliminary data.</text>
</comment>
<accession>A0AAD7R5K9</accession>
<proteinExistence type="predicted"/>
<feature type="compositionally biased region" description="Basic and acidic residues" evidence="1">
    <location>
        <begin position="1"/>
        <end position="11"/>
    </location>
</feature>
<evidence type="ECO:0000313" key="2">
    <source>
        <dbReference type="EMBL" id="KAJ8366467.1"/>
    </source>
</evidence>
<dbReference type="AlphaFoldDB" id="A0AAD7R5K9"/>
<dbReference type="Proteomes" id="UP001221898">
    <property type="component" value="Unassembled WGS sequence"/>
</dbReference>